<gene>
    <name evidence="2" type="ORF">SAMN05192566_2456</name>
</gene>
<dbReference type="Gene3D" id="3.30.70.120">
    <property type="match status" value="1"/>
</dbReference>
<dbReference type="EMBL" id="FNFX01000005">
    <property type="protein sequence ID" value="SDK79614.1"/>
    <property type="molecule type" value="Genomic_DNA"/>
</dbReference>
<name>A0A1G9EU29_9PROT</name>
<proteinExistence type="inferred from homology"/>
<dbReference type="InterPro" id="IPR003793">
    <property type="entry name" value="UPF0166"/>
</dbReference>
<comment type="similarity">
    <text evidence="1">Belongs to the UPF0166 family.</text>
</comment>
<reference evidence="3" key="1">
    <citation type="submission" date="2016-10" db="EMBL/GenBank/DDBJ databases">
        <authorList>
            <person name="Varghese N."/>
            <person name="Submissions S."/>
        </authorList>
    </citation>
    <scope>NUCLEOTIDE SEQUENCE [LARGE SCALE GENOMIC DNA]</scope>
    <source>
        <strain evidence="3">CBMB127</strain>
    </source>
</reference>
<dbReference type="AlphaFoldDB" id="A0A1G9EU29"/>
<evidence type="ECO:0000256" key="1">
    <source>
        <dbReference type="ARBA" id="ARBA00010554"/>
    </source>
</evidence>
<organism evidence="2 3">
    <name type="scientific">Methylophilus rhizosphaerae</name>
    <dbReference type="NCBI Taxonomy" id="492660"/>
    <lineage>
        <taxon>Bacteria</taxon>
        <taxon>Pseudomonadati</taxon>
        <taxon>Pseudomonadota</taxon>
        <taxon>Betaproteobacteria</taxon>
        <taxon>Nitrosomonadales</taxon>
        <taxon>Methylophilaceae</taxon>
        <taxon>Methylophilus</taxon>
    </lineage>
</organism>
<dbReference type="SUPFAM" id="SSF54913">
    <property type="entry name" value="GlnB-like"/>
    <property type="match status" value="1"/>
</dbReference>
<accession>A0A1G9EU29</accession>
<protein>
    <submittedName>
        <fullName evidence="2">PII-like signaling protein</fullName>
    </submittedName>
</protein>
<dbReference type="InterPro" id="IPR015867">
    <property type="entry name" value="N-reg_PII/ATP_PRibTrfase_C"/>
</dbReference>
<dbReference type="Proteomes" id="UP000198629">
    <property type="component" value="Unassembled WGS sequence"/>
</dbReference>
<evidence type="ECO:0000313" key="3">
    <source>
        <dbReference type="Proteomes" id="UP000198629"/>
    </source>
</evidence>
<dbReference type="Pfam" id="PF02641">
    <property type="entry name" value="DUF190"/>
    <property type="match status" value="1"/>
</dbReference>
<evidence type="ECO:0000313" key="2">
    <source>
        <dbReference type="EMBL" id="SDK79614.1"/>
    </source>
</evidence>
<dbReference type="RefSeq" id="WP_091472445.1">
    <property type="nucleotide sequence ID" value="NZ_FNFX01000005.1"/>
</dbReference>
<sequence length="105" mass="11825">MKGFEITFFTRLDKKHGSQMLSEWLMRAARDLNIGGVTILAASEGFGRDKKIHAAHFFELGDQPQEIVMTASEVETERLFSLLKAEHINIAYIKVPVEFGVLGED</sequence>
<keyword evidence="3" id="KW-1185">Reference proteome</keyword>
<dbReference type="InterPro" id="IPR011322">
    <property type="entry name" value="N-reg_PII-like_a/b"/>
</dbReference>
<dbReference type="STRING" id="492660.SAMN05192566_2456"/>
<dbReference type="OrthoDB" id="5339790at2"/>